<dbReference type="EMBL" id="JASBWT010000022">
    <property type="protein sequence ID" value="KAJ9095349.1"/>
    <property type="molecule type" value="Genomic_DNA"/>
</dbReference>
<gene>
    <name evidence="1" type="ORF">QFC21_005715</name>
</gene>
<evidence type="ECO:0000313" key="2">
    <source>
        <dbReference type="Proteomes" id="UP001227268"/>
    </source>
</evidence>
<proteinExistence type="predicted"/>
<reference evidence="1" key="1">
    <citation type="submission" date="2023-04" db="EMBL/GenBank/DDBJ databases">
        <title>Draft Genome sequencing of Naganishia species isolated from polar environments using Oxford Nanopore Technology.</title>
        <authorList>
            <person name="Leo P."/>
            <person name="Venkateswaran K."/>
        </authorList>
    </citation>
    <scope>NUCLEOTIDE SEQUENCE</scope>
    <source>
        <strain evidence="1">MNA-CCFEE 5423</strain>
    </source>
</reference>
<comment type="caution">
    <text evidence="1">The sequence shown here is derived from an EMBL/GenBank/DDBJ whole genome shotgun (WGS) entry which is preliminary data.</text>
</comment>
<protein>
    <submittedName>
        <fullName evidence="1">Uncharacterized protein</fullName>
    </submittedName>
</protein>
<sequence>MLHVTDWFQLGVAMYLDFAITRNILAFGVGYLCLQNVLRFRRERALITRYRKFTAITPSNDSKAPHYLEQSARNPNGVKVDDGRKGLDLSKMSFLQASEIQRDLSHLEFPYTFGHSLELGFIQTLAFPYPAKILNDTRQISRPEAMPKRLADTSILMQNIYNFPPDHPRFQLAISRINYIHSRYTRIQNPDMLYTLAVFACNPWDYVDRDEWRQMNVLEVAGLGTFWKNIGECLKVDMTFIKNMAITHASVNESGRKDVAAYTSSDTEGWRDGYDFMLDLRAYMRWHETGFAEFSQDVDALVSTTFDVGTQYIPTAGLQRLVKDILVTEFQEKWQRAMGYVQREHAKTDAGTNSHYLDSRPPPNIWTSSIFRYFISIRRFYLRHLALPAFWSSERTSPDPDPKTGLYQQVDYVTFPYYVRPSLWNRYGPATWPSWLFGVPLPGDEGVKYRPEGYSLEEIGPERMEGKGKEWMEEDRRWCQEMMGASICPFATMMRQ</sequence>
<organism evidence="1 2">
    <name type="scientific">Naganishia friedmannii</name>
    <dbReference type="NCBI Taxonomy" id="89922"/>
    <lineage>
        <taxon>Eukaryota</taxon>
        <taxon>Fungi</taxon>
        <taxon>Dikarya</taxon>
        <taxon>Basidiomycota</taxon>
        <taxon>Agaricomycotina</taxon>
        <taxon>Tremellomycetes</taxon>
        <taxon>Filobasidiales</taxon>
        <taxon>Filobasidiaceae</taxon>
        <taxon>Naganishia</taxon>
    </lineage>
</organism>
<accession>A0ACC2V7K2</accession>
<name>A0ACC2V7K2_9TREE</name>
<dbReference type="Proteomes" id="UP001227268">
    <property type="component" value="Unassembled WGS sequence"/>
</dbReference>
<evidence type="ECO:0000313" key="1">
    <source>
        <dbReference type="EMBL" id="KAJ9095349.1"/>
    </source>
</evidence>
<keyword evidence="2" id="KW-1185">Reference proteome</keyword>